<dbReference type="STRING" id="13706.A0A1X2HIX0"/>
<dbReference type="FunCoup" id="A0A1X2HIX0">
    <property type="interactions" value="931"/>
</dbReference>
<dbReference type="EMBL" id="MCGN01000003">
    <property type="protein sequence ID" value="ORY99044.1"/>
    <property type="molecule type" value="Genomic_DNA"/>
</dbReference>
<evidence type="ECO:0000256" key="9">
    <source>
        <dbReference type="SAM" id="MobiDB-lite"/>
    </source>
</evidence>
<dbReference type="Pfam" id="PF12580">
    <property type="entry name" value="TPPII"/>
    <property type="match status" value="1"/>
</dbReference>
<name>A0A1X2HIX0_SYNRA</name>
<comment type="catalytic activity">
    <reaction evidence="1">
        <text>Release of an N-terminal tripeptide from a polypeptide.</text>
        <dbReference type="EC" id="3.4.14.10"/>
    </reaction>
</comment>
<dbReference type="Gene3D" id="2.20.25.690">
    <property type="match status" value="1"/>
</dbReference>
<reference evidence="14 15" key="1">
    <citation type="submission" date="2016-07" db="EMBL/GenBank/DDBJ databases">
        <title>Pervasive Adenine N6-methylation of Active Genes in Fungi.</title>
        <authorList>
            <consortium name="DOE Joint Genome Institute"/>
            <person name="Mondo S.J."/>
            <person name="Dannebaum R.O."/>
            <person name="Kuo R.C."/>
            <person name="Labutti K."/>
            <person name="Haridas S."/>
            <person name="Kuo A."/>
            <person name="Salamov A."/>
            <person name="Ahrendt S.R."/>
            <person name="Lipzen A."/>
            <person name="Sullivan W."/>
            <person name="Andreopoulos W.B."/>
            <person name="Clum A."/>
            <person name="Lindquist E."/>
            <person name="Daum C."/>
            <person name="Ramamoorthy G.K."/>
            <person name="Gryganskyi A."/>
            <person name="Culley D."/>
            <person name="Magnuson J.K."/>
            <person name="James T.Y."/>
            <person name="O'Malley M.A."/>
            <person name="Stajich J.E."/>
            <person name="Spatafora J.W."/>
            <person name="Visel A."/>
            <person name="Grigoriev I.V."/>
        </authorList>
    </citation>
    <scope>NUCLEOTIDE SEQUENCE [LARGE SCALE GENOMIC DNA]</scope>
    <source>
        <strain evidence="14 15">NRRL 2496</strain>
    </source>
</reference>
<sequence length="1287" mass="141645">MSALAKPIQEYPVQGLMPKQDTQAAAFIKKYPSYDGRGTVIAILDTGVDPGAAGMQVTTDGKPKVIDIVDCTGGGDVTTTKIVQPVDKEGVKVITGLSGRDLIIDPSWSCPSGEYRVGIKRAYELFPTELVSKLKKLRRKTFDDNQSRLLSDAQTKLAAFDKENPKVNDEKLAAERSDLEDRVEALKSLWSSYEDPGVILDCVVFHDGKDWRAVIDVEESGDLRGQPCLTDYRKELKYHTFGKADLLNFSVNIYDNGDLLSIVTLSGSHGTHVAGITAANFPDDPALNGVAPGAQIVSLRIGDARLGSMETGPGLTRAAAHMAINKVDLANMSYGEAASLPTDGHFIQLLAQEAIAKSGCIFVTSAGNDGPCFSSIGAPAGMAASFITVGAYVKHAQMQAEYALLESVAERPYTWSSRGPCTDGFRGVDIYAPGSAITSVPVYGLNRLDLKNGTSMSSPNACGCVALLLSGLKAEKKSYTPYRLKNSIVETGKQVDDPLKVGFIQVEKAWDYMENYKELKDLDILFQTTVLKSGSKRGVYLREYEEANQVQYLTVKINPTFMGETDPEQPKYNQAKFEFDARVALIPSEPWIFAPDFVYLHSGGNAFQIKVDPTALADDKFHYGEVLGYDTTNPDRGALFRIPVSVVKSIQPQHGRIQSHNVEFGPGEALRKFVHVPEGACYARLTIRSKTPVNTSPARFMLHLLQCVPKKSQKNKQTYSFLLGSGSYGEADSEDQVVTKRFAVRGGLVLELCLAQFWSGLGKHVVDLDLEFYGVRFASNSTNGQGLLWLQPQITKVDFVSSIRRQDKVDVSVSFNKLRKYLRPAEASITPLKPERNTLPSGRLLYELVLTYNFKAEAGASITPLFPPVMNQLYEHYLAGVFGIVYDANCKVIDHLDVFEHTIKLENKGEYSIMLQLTSEDEKTLDKLKSLVCELDFDIKSVSFNPYATIAEAYTGGNAASKWALERGETKALYIAAPTGEDTGFPKEAKAGDALVGTLTFTNNKVDGGQYRALYTIPPEVKSDKKDKNDKADSDKKADNQVQDDLKNAVKELQISYLDKFTEENSSAKQTLLKALEKEFASDIALLQYKINDAWKTAGGVKECLIKKEGLAQDKATEIIQLCDKILSQIDETALLEFVAAHKKEDPNEDDETKKARKENNKKKEHVIFAYKNKVLALAGVLTAEKGHEELKASAKSLQKWGEDKKDLSLVLAKAKADGVQGHYGSALKKINAYLGDTSITKDSAADVQKAWEARNKLYEALGWSLWHTYDTKWELIRRPPGGHAPF</sequence>
<dbReference type="InterPro" id="IPR036852">
    <property type="entry name" value="Peptidase_S8/S53_dom_sf"/>
</dbReference>
<evidence type="ECO:0000256" key="4">
    <source>
        <dbReference type="ARBA" id="ARBA00022438"/>
    </source>
</evidence>
<dbReference type="Proteomes" id="UP000242180">
    <property type="component" value="Unassembled WGS sequence"/>
</dbReference>
<keyword evidence="5 8" id="KW-0645">Protease</keyword>
<evidence type="ECO:0000259" key="11">
    <source>
        <dbReference type="Pfam" id="PF12580"/>
    </source>
</evidence>
<accession>A0A1X2HIX0</accession>
<comment type="caution">
    <text evidence="14">The sequence shown here is derived from an EMBL/GenBank/DDBJ whole genome shotgun (WGS) entry which is preliminary data.</text>
</comment>
<dbReference type="InterPro" id="IPR022229">
    <property type="entry name" value="TPPII_Ig-like-2"/>
</dbReference>
<evidence type="ECO:0000256" key="3">
    <source>
        <dbReference type="ARBA" id="ARBA00012462"/>
    </source>
</evidence>
<comment type="similarity">
    <text evidence="2 8">Belongs to the peptidase S8 family.</text>
</comment>
<dbReference type="PRINTS" id="PR00723">
    <property type="entry name" value="SUBTILISIN"/>
</dbReference>
<keyword evidence="15" id="KW-1185">Reference proteome</keyword>
<feature type="domain" description="Tripeptidyl-peptidase II galactose-binding" evidence="13">
    <location>
        <begin position="664"/>
        <end position="762"/>
    </location>
</feature>
<feature type="active site" description="Charge relay system" evidence="8">
    <location>
        <position position="269"/>
    </location>
</feature>
<dbReference type="PROSITE" id="PS51892">
    <property type="entry name" value="SUBTILASE"/>
    <property type="match status" value="1"/>
</dbReference>
<dbReference type="PROSITE" id="PS00138">
    <property type="entry name" value="SUBTILASE_SER"/>
    <property type="match status" value="1"/>
</dbReference>
<dbReference type="Gene3D" id="2.60.40.3170">
    <property type="match status" value="1"/>
</dbReference>
<dbReference type="GO" id="GO:0006508">
    <property type="term" value="P:proteolysis"/>
    <property type="evidence" value="ECO:0007669"/>
    <property type="project" value="UniProtKB-KW"/>
</dbReference>
<keyword evidence="6 8" id="KW-0378">Hydrolase</keyword>
<dbReference type="InterPro" id="IPR023828">
    <property type="entry name" value="Peptidase_S8_Ser-AS"/>
</dbReference>
<dbReference type="Pfam" id="PF21316">
    <property type="entry name" value="TPPII_GBD"/>
    <property type="match status" value="1"/>
</dbReference>
<keyword evidence="7 8" id="KW-0720">Serine protease</keyword>
<dbReference type="InParanoid" id="A0A1X2HIX0"/>
<evidence type="ECO:0000259" key="12">
    <source>
        <dbReference type="Pfam" id="PF21223"/>
    </source>
</evidence>
<evidence type="ECO:0000256" key="5">
    <source>
        <dbReference type="ARBA" id="ARBA00022670"/>
    </source>
</evidence>
<organism evidence="14 15">
    <name type="scientific">Syncephalastrum racemosum</name>
    <name type="common">Filamentous fungus</name>
    <dbReference type="NCBI Taxonomy" id="13706"/>
    <lineage>
        <taxon>Eukaryota</taxon>
        <taxon>Fungi</taxon>
        <taxon>Fungi incertae sedis</taxon>
        <taxon>Mucoromycota</taxon>
        <taxon>Mucoromycotina</taxon>
        <taxon>Mucoromycetes</taxon>
        <taxon>Mucorales</taxon>
        <taxon>Syncephalastraceae</taxon>
        <taxon>Syncephalastrum</taxon>
    </lineage>
</organism>
<dbReference type="GO" id="GO:0004252">
    <property type="term" value="F:serine-type endopeptidase activity"/>
    <property type="evidence" value="ECO:0007669"/>
    <property type="project" value="UniProtKB-UniRule"/>
</dbReference>
<dbReference type="InterPro" id="IPR046939">
    <property type="entry name" value="TPPII_C_sf"/>
</dbReference>
<dbReference type="InterPro" id="IPR000209">
    <property type="entry name" value="Peptidase_S8/S53_dom"/>
</dbReference>
<proteinExistence type="inferred from homology"/>
<dbReference type="InterPro" id="IPR050131">
    <property type="entry name" value="Peptidase_S8_subtilisin-like"/>
</dbReference>
<feature type="region of interest" description="Disordered" evidence="9">
    <location>
        <begin position="1021"/>
        <end position="1043"/>
    </location>
</feature>
<feature type="domain" description="Tripeptidyl peptidase II second Ig-like" evidence="11">
    <location>
        <begin position="805"/>
        <end position="989"/>
    </location>
</feature>
<dbReference type="GO" id="GO:0008240">
    <property type="term" value="F:tripeptidyl-peptidase activity"/>
    <property type="evidence" value="ECO:0007669"/>
    <property type="project" value="UniProtKB-EC"/>
</dbReference>
<dbReference type="GO" id="GO:0004177">
    <property type="term" value="F:aminopeptidase activity"/>
    <property type="evidence" value="ECO:0007669"/>
    <property type="project" value="UniProtKB-KW"/>
</dbReference>
<evidence type="ECO:0000259" key="13">
    <source>
        <dbReference type="Pfam" id="PF21316"/>
    </source>
</evidence>
<evidence type="ECO:0000313" key="14">
    <source>
        <dbReference type="EMBL" id="ORY99044.1"/>
    </source>
</evidence>
<dbReference type="EC" id="3.4.14.10" evidence="3"/>
<dbReference type="OMA" id="SLRDFQC"/>
<dbReference type="InterPro" id="IPR048384">
    <property type="entry name" value="TPPII_GBD"/>
</dbReference>
<evidence type="ECO:0000256" key="1">
    <source>
        <dbReference type="ARBA" id="ARBA00001910"/>
    </source>
</evidence>
<dbReference type="GO" id="GO:0005829">
    <property type="term" value="C:cytosol"/>
    <property type="evidence" value="ECO:0007669"/>
    <property type="project" value="TreeGrafter"/>
</dbReference>
<dbReference type="OrthoDB" id="10256524at2759"/>
<dbReference type="Pfam" id="PF00082">
    <property type="entry name" value="Peptidase_S8"/>
    <property type="match status" value="1"/>
</dbReference>
<dbReference type="PANTHER" id="PTHR43806:SF14">
    <property type="entry name" value="TRIPEPTIDYL-PEPTIDASE 2"/>
    <property type="match status" value="1"/>
</dbReference>
<protein>
    <recommendedName>
        <fullName evidence="3">tripeptidyl-peptidase II</fullName>
        <ecNumber evidence="3">3.4.14.10</ecNumber>
    </recommendedName>
</protein>
<feature type="domain" description="Tripeptidyl-peptidase II first Ig-like" evidence="12">
    <location>
        <begin position="526"/>
        <end position="647"/>
    </location>
</feature>
<evidence type="ECO:0000256" key="2">
    <source>
        <dbReference type="ARBA" id="ARBA00011073"/>
    </source>
</evidence>
<evidence type="ECO:0000256" key="7">
    <source>
        <dbReference type="ARBA" id="ARBA00022825"/>
    </source>
</evidence>
<feature type="active site" description="Charge relay system" evidence="8">
    <location>
        <position position="45"/>
    </location>
</feature>
<dbReference type="InterPro" id="IPR046940">
    <property type="entry name" value="TPPII_Ig-like_sf"/>
</dbReference>
<keyword evidence="4" id="KW-0031">Aminopeptidase</keyword>
<feature type="domain" description="Peptidase S8/S53" evidence="10">
    <location>
        <begin position="36"/>
        <end position="493"/>
    </location>
</feature>
<dbReference type="InterPro" id="IPR015500">
    <property type="entry name" value="Peptidase_S8_subtilisin-rel"/>
</dbReference>
<dbReference type="SUPFAM" id="SSF52743">
    <property type="entry name" value="Subtilisin-like"/>
    <property type="match status" value="1"/>
</dbReference>
<feature type="active site" description="Charge relay system" evidence="8">
    <location>
        <position position="455"/>
    </location>
</feature>
<dbReference type="PANTHER" id="PTHR43806">
    <property type="entry name" value="PEPTIDASE S8"/>
    <property type="match status" value="1"/>
</dbReference>
<dbReference type="Pfam" id="PF21223">
    <property type="entry name" value="TPPII_Ig-like-1"/>
    <property type="match status" value="1"/>
</dbReference>
<evidence type="ECO:0000313" key="15">
    <source>
        <dbReference type="Proteomes" id="UP000242180"/>
    </source>
</evidence>
<evidence type="ECO:0000256" key="6">
    <source>
        <dbReference type="ARBA" id="ARBA00022801"/>
    </source>
</evidence>
<gene>
    <name evidence="14" type="ORF">BCR43DRAFT_455485</name>
</gene>
<dbReference type="Gene3D" id="3.40.50.200">
    <property type="entry name" value="Peptidase S8/S53 domain"/>
    <property type="match status" value="1"/>
</dbReference>
<evidence type="ECO:0000259" key="10">
    <source>
        <dbReference type="Pfam" id="PF00082"/>
    </source>
</evidence>
<dbReference type="Gene3D" id="1.25.40.710">
    <property type="match status" value="1"/>
</dbReference>
<evidence type="ECO:0000256" key="8">
    <source>
        <dbReference type="PROSITE-ProRule" id="PRU01240"/>
    </source>
</evidence>
<dbReference type="InterPro" id="IPR048383">
    <property type="entry name" value="TPPII_Ig-like-1"/>
</dbReference>